<name>A0A1T5FH79_9SPHI</name>
<dbReference type="RefSeq" id="WP_079644618.1">
    <property type="nucleotide sequence ID" value="NZ_FUZF01000016.1"/>
</dbReference>
<keyword evidence="1" id="KW-0732">Signal</keyword>
<sequence length="422" mass="46787">MKPIAALFLLLLSFGPVFCQDNKGSVILDNSVTSVEQDVTKSLFGETIYFGPEAEWSIDGTLEIWCQRIWIAPGAKIYGSGRILIYNPAESPFYNGLKKKPTVIDGNNGNFIKLLVEHHNSAGIILENMDDPGYSATGVSGSDGAALNIGGELKLAQDGADILLNGYNLSFDKEASITQYGNRRKLIMRNDYGHVSKLLTSGSHFMFPIATASLHYAPVAVSGSDKDATIYARSSDYSSSIVRPKYPQSGIDINWQVYASQPLTAMLTLTHPLAANKEKYRDEQAAIYQFMELEEMDRLPTKRVSEGVHQSSAVQLATEPTDYRSWFTKSIALSDELFIPNVFTPNGDGVNDRFVIQAMEAFNTVSLTIYNRWGNNIYYNPVYDNSWDGSGLNPGTYYYVIEAKEGNNSSIYKGWVLLIKEN</sequence>
<dbReference type="Pfam" id="PF13585">
    <property type="entry name" value="CHU_C"/>
    <property type="match status" value="1"/>
</dbReference>
<dbReference type="NCBIfam" id="TIGR04131">
    <property type="entry name" value="Bac_Flav_CTERM"/>
    <property type="match status" value="1"/>
</dbReference>
<reference evidence="3" key="1">
    <citation type="submission" date="2017-02" db="EMBL/GenBank/DDBJ databases">
        <authorList>
            <person name="Varghese N."/>
            <person name="Submissions S."/>
        </authorList>
    </citation>
    <scope>NUCLEOTIDE SEQUENCE [LARGE SCALE GENOMIC DNA]</scope>
    <source>
        <strain evidence="3">DSM 24091</strain>
    </source>
</reference>
<dbReference type="EMBL" id="FUZF01000016">
    <property type="protein sequence ID" value="SKB95462.1"/>
    <property type="molecule type" value="Genomic_DNA"/>
</dbReference>
<protein>
    <submittedName>
        <fullName evidence="2">Gliding motility-associated C-terminal domain-containing protein</fullName>
    </submittedName>
</protein>
<dbReference type="Proteomes" id="UP000190150">
    <property type="component" value="Unassembled WGS sequence"/>
</dbReference>
<gene>
    <name evidence="2" type="ORF">SAMN05660841_03243</name>
</gene>
<organism evidence="2 3">
    <name type="scientific">Sphingobacterium nematocida</name>
    <dbReference type="NCBI Taxonomy" id="1513896"/>
    <lineage>
        <taxon>Bacteria</taxon>
        <taxon>Pseudomonadati</taxon>
        <taxon>Bacteroidota</taxon>
        <taxon>Sphingobacteriia</taxon>
        <taxon>Sphingobacteriales</taxon>
        <taxon>Sphingobacteriaceae</taxon>
        <taxon>Sphingobacterium</taxon>
    </lineage>
</organism>
<feature type="chain" id="PRO_5013115072" evidence="1">
    <location>
        <begin position="20"/>
        <end position="422"/>
    </location>
</feature>
<dbReference type="OrthoDB" id="1489185at2"/>
<dbReference type="InterPro" id="IPR026341">
    <property type="entry name" value="T9SS_type_B"/>
</dbReference>
<keyword evidence="3" id="KW-1185">Reference proteome</keyword>
<dbReference type="STRING" id="1513896.SAMN05660841_03243"/>
<proteinExistence type="predicted"/>
<dbReference type="AlphaFoldDB" id="A0A1T5FH79"/>
<evidence type="ECO:0000313" key="3">
    <source>
        <dbReference type="Proteomes" id="UP000190150"/>
    </source>
</evidence>
<feature type="signal peptide" evidence="1">
    <location>
        <begin position="1"/>
        <end position="19"/>
    </location>
</feature>
<evidence type="ECO:0000256" key="1">
    <source>
        <dbReference type="SAM" id="SignalP"/>
    </source>
</evidence>
<evidence type="ECO:0000313" key="2">
    <source>
        <dbReference type="EMBL" id="SKB95462.1"/>
    </source>
</evidence>
<accession>A0A1T5FH79</accession>